<sequence>MTGLISAEWLKLHSVRSTRIVAAVIAASIAGGAALTWYVASMWDKMSPADREHLSISSVEELTLSVNQLCFAVLGILAMTGEYRTGLIRSTFAATPARGKVLAAKAIVLGVCALVVGTATSLLTYAVCDAIIGERPIRFYDQPVDLTALLTAGPSTLMFALIGLGLGTALRSSAGAIAAVVALWYVLPIVAMNLPSPWDNRIGAVLLTRLDPQLAGVDLAAKYGADGMPGLLLSPAGAAAVMAAYTLAALIPATLSLRRDTR</sequence>
<keyword evidence="1" id="KW-0472">Membrane</keyword>
<evidence type="ECO:0000256" key="1">
    <source>
        <dbReference type="SAM" id="Phobius"/>
    </source>
</evidence>
<keyword evidence="1" id="KW-0812">Transmembrane</keyword>
<feature type="transmembrane region" description="Helical" evidence="1">
    <location>
        <begin position="62"/>
        <end position="81"/>
    </location>
</feature>
<name>A0A841FU90_9ACTN</name>
<feature type="transmembrane region" description="Helical" evidence="1">
    <location>
        <begin position="173"/>
        <end position="191"/>
    </location>
</feature>
<gene>
    <name evidence="2" type="ORF">HNR73_004985</name>
</gene>
<feature type="transmembrane region" description="Helical" evidence="1">
    <location>
        <begin position="146"/>
        <end position="166"/>
    </location>
</feature>
<dbReference type="Proteomes" id="UP000548476">
    <property type="component" value="Unassembled WGS sequence"/>
</dbReference>
<accession>A0A841FU90</accession>
<reference evidence="2 3" key="1">
    <citation type="submission" date="2020-08" db="EMBL/GenBank/DDBJ databases">
        <title>Genomic Encyclopedia of Type Strains, Phase IV (KMG-IV): sequencing the most valuable type-strain genomes for metagenomic binning, comparative biology and taxonomic classification.</title>
        <authorList>
            <person name="Goeker M."/>
        </authorList>
    </citation>
    <scope>NUCLEOTIDE SEQUENCE [LARGE SCALE GENOMIC DNA]</scope>
    <source>
        <strain evidence="2 3">YIM 65646</strain>
    </source>
</reference>
<dbReference type="Pfam" id="PF12730">
    <property type="entry name" value="ABC2_membrane_4"/>
    <property type="match status" value="1"/>
</dbReference>
<dbReference type="AlphaFoldDB" id="A0A841FU90"/>
<feature type="transmembrane region" description="Helical" evidence="1">
    <location>
        <begin position="236"/>
        <end position="257"/>
    </location>
</feature>
<organism evidence="2 3">
    <name type="scientific">Phytomonospora endophytica</name>
    <dbReference type="NCBI Taxonomy" id="714109"/>
    <lineage>
        <taxon>Bacteria</taxon>
        <taxon>Bacillati</taxon>
        <taxon>Actinomycetota</taxon>
        <taxon>Actinomycetes</taxon>
        <taxon>Micromonosporales</taxon>
        <taxon>Micromonosporaceae</taxon>
        <taxon>Phytomonospora</taxon>
    </lineage>
</organism>
<evidence type="ECO:0000313" key="2">
    <source>
        <dbReference type="EMBL" id="MBB6037112.1"/>
    </source>
</evidence>
<proteinExistence type="predicted"/>
<dbReference type="RefSeq" id="WP_184789935.1">
    <property type="nucleotide sequence ID" value="NZ_BONT01000106.1"/>
</dbReference>
<keyword evidence="3" id="KW-1185">Reference proteome</keyword>
<feature type="transmembrane region" description="Helical" evidence="1">
    <location>
        <begin position="20"/>
        <end position="40"/>
    </location>
</feature>
<dbReference type="EMBL" id="JACHGT010000011">
    <property type="protein sequence ID" value="MBB6037112.1"/>
    <property type="molecule type" value="Genomic_DNA"/>
</dbReference>
<feature type="transmembrane region" description="Helical" evidence="1">
    <location>
        <begin position="102"/>
        <end position="126"/>
    </location>
</feature>
<evidence type="ECO:0000313" key="3">
    <source>
        <dbReference type="Proteomes" id="UP000548476"/>
    </source>
</evidence>
<protein>
    <submittedName>
        <fullName evidence="2">ABC-type transport system involved in multi-copper enzyme maturation permease subunit</fullName>
    </submittedName>
</protein>
<keyword evidence="1" id="KW-1133">Transmembrane helix</keyword>
<comment type="caution">
    <text evidence="2">The sequence shown here is derived from an EMBL/GenBank/DDBJ whole genome shotgun (WGS) entry which is preliminary data.</text>
</comment>